<keyword evidence="2" id="KW-1133">Transmembrane helix</keyword>
<evidence type="ECO:0000256" key="2">
    <source>
        <dbReference type="SAM" id="Phobius"/>
    </source>
</evidence>
<evidence type="ECO:0000313" key="3">
    <source>
        <dbReference type="EMBL" id="MFG1255053.1"/>
    </source>
</evidence>
<feature type="coiled-coil region" evidence="1">
    <location>
        <begin position="111"/>
        <end position="138"/>
    </location>
</feature>
<feature type="transmembrane region" description="Helical" evidence="2">
    <location>
        <begin position="51"/>
        <end position="71"/>
    </location>
</feature>
<reference evidence="3 4" key="1">
    <citation type="submission" date="2024-02" db="EMBL/GenBank/DDBJ databases">
        <title>Expansion and revision of Xanthobacter and proposal of Roseixanthobacter gen. nov.</title>
        <authorList>
            <person name="Soltysiak M.P.M."/>
            <person name="Jalihal A."/>
            <person name="Ory A."/>
            <person name="Chrisophersen C."/>
            <person name="Lee A.D."/>
            <person name="Boulton J."/>
            <person name="Springer M."/>
        </authorList>
    </citation>
    <scope>NUCLEOTIDE SEQUENCE [LARGE SCALE GENOMIC DNA]</scope>
    <source>
        <strain evidence="3 4">CB5</strain>
    </source>
</reference>
<sequence>MSVSTVLIDAAIIYAIVSVSCSLFVGVVALRRVTCTRLRILVVSARRRRAARARSGTALALAALCGTVLMLPADGRAEPSPAPDAAAGENAALYCRNIADAAADARFTRQQAALAAMEKEIEARLAQLEAKRAEYQEWLARREAFLKKADESLIAVVSQMRPDAAAAQLAAMNEDMAAAVLARLSPRVASAILNESEPARAARLTSTMVGMARRAQDARPDAPRTAGRPG</sequence>
<accession>A0ABW6ZMI6</accession>
<name>A0ABW6ZMI6_9HYPH</name>
<evidence type="ECO:0000256" key="1">
    <source>
        <dbReference type="SAM" id="Coils"/>
    </source>
</evidence>
<dbReference type="SUPFAM" id="SSF158791">
    <property type="entry name" value="MgtE N-terminal domain-like"/>
    <property type="match status" value="1"/>
</dbReference>
<evidence type="ECO:0000313" key="4">
    <source>
        <dbReference type="Proteomes" id="UP001604043"/>
    </source>
</evidence>
<dbReference type="EMBL" id="JBAFUR010000008">
    <property type="protein sequence ID" value="MFG1255053.1"/>
    <property type="molecule type" value="Genomic_DNA"/>
</dbReference>
<feature type="transmembrane region" description="Helical" evidence="2">
    <location>
        <begin position="6"/>
        <end position="30"/>
    </location>
</feature>
<gene>
    <name evidence="3" type="ORF">V5F30_22785</name>
</gene>
<keyword evidence="2" id="KW-0812">Transmembrane</keyword>
<keyword evidence="2" id="KW-0472">Membrane</keyword>
<keyword evidence="4" id="KW-1185">Reference proteome</keyword>
<proteinExistence type="predicted"/>
<protein>
    <submittedName>
        <fullName evidence="3">MotE family protein</fullName>
    </submittedName>
</protein>
<organism evidence="3 4">
    <name type="scientific">Xanthobacter aminoxidans</name>
    <dbReference type="NCBI Taxonomy" id="186280"/>
    <lineage>
        <taxon>Bacteria</taxon>
        <taxon>Pseudomonadati</taxon>
        <taxon>Pseudomonadota</taxon>
        <taxon>Alphaproteobacteria</taxon>
        <taxon>Hyphomicrobiales</taxon>
        <taxon>Xanthobacteraceae</taxon>
        <taxon>Xanthobacter</taxon>
    </lineage>
</organism>
<keyword evidence="1" id="KW-0175">Coiled coil</keyword>
<comment type="caution">
    <text evidence="3">The sequence shown here is derived from an EMBL/GenBank/DDBJ whole genome shotgun (WGS) entry which is preliminary data.</text>
</comment>
<dbReference type="RefSeq" id="WP_394010076.1">
    <property type="nucleotide sequence ID" value="NZ_JBAFUR010000008.1"/>
</dbReference>
<dbReference type="Proteomes" id="UP001604043">
    <property type="component" value="Unassembled WGS sequence"/>
</dbReference>